<dbReference type="OMA" id="MHREDIQ"/>
<evidence type="ECO:0000313" key="2">
    <source>
        <dbReference type="RefSeq" id="XP_022099557.1"/>
    </source>
</evidence>
<evidence type="ECO:0000313" key="1">
    <source>
        <dbReference type="Proteomes" id="UP000694845"/>
    </source>
</evidence>
<dbReference type="AlphaFoldDB" id="A0A8B7Z3M6"/>
<organism evidence="1 2">
    <name type="scientific">Acanthaster planci</name>
    <name type="common">Crown-of-thorns starfish</name>
    <dbReference type="NCBI Taxonomy" id="133434"/>
    <lineage>
        <taxon>Eukaryota</taxon>
        <taxon>Metazoa</taxon>
        <taxon>Echinodermata</taxon>
        <taxon>Eleutherozoa</taxon>
        <taxon>Asterozoa</taxon>
        <taxon>Asteroidea</taxon>
        <taxon>Valvatacea</taxon>
        <taxon>Valvatida</taxon>
        <taxon>Acanthasteridae</taxon>
        <taxon>Acanthaster</taxon>
    </lineage>
</organism>
<gene>
    <name evidence="2" type="primary">LOC110984064</name>
</gene>
<proteinExistence type="predicted"/>
<reference evidence="2" key="1">
    <citation type="submission" date="2025-08" db="UniProtKB">
        <authorList>
            <consortium name="RefSeq"/>
        </authorList>
    </citation>
    <scope>IDENTIFICATION</scope>
</reference>
<dbReference type="OrthoDB" id="10412511at2759"/>
<keyword evidence="1" id="KW-1185">Reference proteome</keyword>
<dbReference type="KEGG" id="aplc:110984064"/>
<dbReference type="Proteomes" id="UP000694845">
    <property type="component" value="Unplaced"/>
</dbReference>
<dbReference type="GeneID" id="110984064"/>
<sequence>MRMACGDDGNNLVVSHREASLQGQDEMQILDQKFRRALCLTRDVCISKMHREDIQLLNKAMHEKAQLLNTSNRFHYIKLAYLFDISRDEARSIESAEGVLDYLKATREVELTVAEFLQKLKNCKQCYDVVRKLVDQIINRG</sequence>
<name>A0A8B7Z3M6_ACAPL</name>
<protein>
    <submittedName>
        <fullName evidence="2">Uncharacterized protein LOC110984064</fullName>
    </submittedName>
</protein>
<dbReference type="RefSeq" id="XP_022099557.1">
    <property type="nucleotide sequence ID" value="XM_022243865.1"/>
</dbReference>
<accession>A0A8B7Z3M6</accession>